<keyword evidence="7" id="KW-1185">Reference proteome</keyword>
<evidence type="ECO:0000256" key="4">
    <source>
        <dbReference type="PROSITE-ProRule" id="PRU00335"/>
    </source>
</evidence>
<feature type="domain" description="HTH tetR-type" evidence="5">
    <location>
        <begin position="5"/>
        <end position="65"/>
    </location>
</feature>
<sequence length="190" mass="20321">MSATTSSRESAVRALAEVFREHGFDGASMALLTEASGLGKGSLYHFFPGGKREMAQAVLDDVDAWFRGNLFAPLQEAATPESARAAVESMFDAVEVYFRSGRRACLPGSFALSRPRDLFTVAINDYFTEWIDALGSALEVAGIEGARSEAIRVVADIQGAIVLAHALDDSETFTTVLEASRGVLDPRPGS</sequence>
<dbReference type="SUPFAM" id="SSF46689">
    <property type="entry name" value="Homeodomain-like"/>
    <property type="match status" value="1"/>
</dbReference>
<keyword evidence="3" id="KW-0804">Transcription</keyword>
<dbReference type="AlphaFoldDB" id="A0A6M5UCX1"/>
<dbReference type="EMBL" id="CP052757">
    <property type="protein sequence ID" value="QJW36366.1"/>
    <property type="molecule type" value="Genomic_DNA"/>
</dbReference>
<name>A0A6M5UCX1_9MICO</name>
<dbReference type="GO" id="GO:0003677">
    <property type="term" value="F:DNA binding"/>
    <property type="evidence" value="ECO:0007669"/>
    <property type="project" value="UniProtKB-UniRule"/>
</dbReference>
<dbReference type="InterPro" id="IPR009057">
    <property type="entry name" value="Homeodomain-like_sf"/>
</dbReference>
<evidence type="ECO:0000256" key="3">
    <source>
        <dbReference type="ARBA" id="ARBA00023163"/>
    </source>
</evidence>
<reference evidence="6 7" key="1">
    <citation type="journal article" date="2022" name="Int. J. Syst. Evol. Microbiol.">
        <title>Cellulosimicrobium protaetiae sp. nov., isolated from the gut of the larva of Protaetia brevitarsis seulensis.</title>
        <authorList>
            <person name="Le Han H."/>
            <person name="Nguyen T.T.H."/>
            <person name="Li Z."/>
            <person name="Shin N.R."/>
            <person name="Kim S.G."/>
        </authorList>
    </citation>
    <scope>NUCLEOTIDE SEQUENCE [LARGE SCALE GENOMIC DNA]</scope>
    <source>
        <strain evidence="6 7">BI34</strain>
    </source>
</reference>
<dbReference type="Gene3D" id="1.10.357.10">
    <property type="entry name" value="Tetracycline Repressor, domain 2"/>
    <property type="match status" value="1"/>
</dbReference>
<accession>A0A6M5UCX1</accession>
<dbReference type="InterPro" id="IPR001647">
    <property type="entry name" value="HTH_TetR"/>
</dbReference>
<dbReference type="InterPro" id="IPR036271">
    <property type="entry name" value="Tet_transcr_reg_TetR-rel_C_sf"/>
</dbReference>
<evidence type="ECO:0000256" key="1">
    <source>
        <dbReference type="ARBA" id="ARBA00023015"/>
    </source>
</evidence>
<evidence type="ECO:0000256" key="2">
    <source>
        <dbReference type="ARBA" id="ARBA00023125"/>
    </source>
</evidence>
<gene>
    <name evidence="6" type="ORF">FIC82_009360</name>
</gene>
<feature type="DNA-binding region" description="H-T-H motif" evidence="4">
    <location>
        <begin position="28"/>
        <end position="47"/>
    </location>
</feature>
<proteinExistence type="predicted"/>
<dbReference type="SUPFAM" id="SSF48498">
    <property type="entry name" value="Tetracyclin repressor-like, C-terminal domain"/>
    <property type="match status" value="1"/>
</dbReference>
<keyword evidence="1" id="KW-0805">Transcription regulation</keyword>
<dbReference type="PANTHER" id="PTHR47506:SF1">
    <property type="entry name" value="HTH-TYPE TRANSCRIPTIONAL REGULATOR YJDC"/>
    <property type="match status" value="1"/>
</dbReference>
<dbReference type="RefSeq" id="WP_168731670.1">
    <property type="nucleotide sequence ID" value="NZ_CP052757.1"/>
</dbReference>
<dbReference type="Proteomes" id="UP000451354">
    <property type="component" value="Chromosome"/>
</dbReference>
<dbReference type="PANTHER" id="PTHR47506">
    <property type="entry name" value="TRANSCRIPTIONAL REGULATORY PROTEIN"/>
    <property type="match status" value="1"/>
</dbReference>
<protein>
    <submittedName>
        <fullName evidence="6">TetR/AcrR family transcriptional regulator</fullName>
    </submittedName>
</protein>
<evidence type="ECO:0000313" key="6">
    <source>
        <dbReference type="EMBL" id="QJW36366.1"/>
    </source>
</evidence>
<dbReference type="Pfam" id="PF00440">
    <property type="entry name" value="TetR_N"/>
    <property type="match status" value="1"/>
</dbReference>
<keyword evidence="2 4" id="KW-0238">DNA-binding</keyword>
<dbReference type="KEGG" id="cprt:FIC82_009360"/>
<evidence type="ECO:0000259" key="5">
    <source>
        <dbReference type="PROSITE" id="PS50977"/>
    </source>
</evidence>
<evidence type="ECO:0000313" key="7">
    <source>
        <dbReference type="Proteomes" id="UP000451354"/>
    </source>
</evidence>
<dbReference type="PROSITE" id="PS50977">
    <property type="entry name" value="HTH_TETR_2"/>
    <property type="match status" value="1"/>
</dbReference>
<organism evidence="6 7">
    <name type="scientific">Cellulosimicrobium protaetiae</name>
    <dbReference type="NCBI Taxonomy" id="2587808"/>
    <lineage>
        <taxon>Bacteria</taxon>
        <taxon>Bacillati</taxon>
        <taxon>Actinomycetota</taxon>
        <taxon>Actinomycetes</taxon>
        <taxon>Micrococcales</taxon>
        <taxon>Promicromonosporaceae</taxon>
        <taxon>Cellulosimicrobium</taxon>
    </lineage>
</organism>